<dbReference type="OrthoDB" id="7666390at2"/>
<feature type="signal peptide" evidence="1">
    <location>
        <begin position="1"/>
        <end position="21"/>
    </location>
</feature>
<keyword evidence="3" id="KW-1185">Reference proteome</keyword>
<gene>
    <name evidence="2" type="ORF">SAMN04490244_102121</name>
</gene>
<organism evidence="2 3">
    <name type="scientific">Tranquillimonas rosea</name>
    <dbReference type="NCBI Taxonomy" id="641238"/>
    <lineage>
        <taxon>Bacteria</taxon>
        <taxon>Pseudomonadati</taxon>
        <taxon>Pseudomonadota</taxon>
        <taxon>Alphaproteobacteria</taxon>
        <taxon>Rhodobacterales</taxon>
        <taxon>Roseobacteraceae</taxon>
        <taxon>Tranquillimonas</taxon>
    </lineage>
</organism>
<dbReference type="STRING" id="641238.SAMN04490244_102121"/>
<evidence type="ECO:0000256" key="1">
    <source>
        <dbReference type="SAM" id="SignalP"/>
    </source>
</evidence>
<proteinExistence type="predicted"/>
<dbReference type="RefSeq" id="WP_092688574.1">
    <property type="nucleotide sequence ID" value="NZ_CBDDGO010000004.1"/>
</dbReference>
<dbReference type="AlphaFoldDB" id="A0A1H9R3Y9"/>
<dbReference type="Proteomes" id="UP000198885">
    <property type="component" value="Unassembled WGS sequence"/>
</dbReference>
<keyword evidence="1" id="KW-0732">Signal</keyword>
<evidence type="ECO:0000313" key="2">
    <source>
        <dbReference type="EMBL" id="SER67561.1"/>
    </source>
</evidence>
<protein>
    <recommendedName>
        <fullName evidence="4">Lipoprotein</fullName>
    </recommendedName>
</protein>
<evidence type="ECO:0000313" key="3">
    <source>
        <dbReference type="Proteomes" id="UP000198885"/>
    </source>
</evidence>
<dbReference type="PROSITE" id="PS51257">
    <property type="entry name" value="PROKAR_LIPOPROTEIN"/>
    <property type="match status" value="1"/>
</dbReference>
<accession>A0A1H9R3Y9</accession>
<evidence type="ECO:0008006" key="4">
    <source>
        <dbReference type="Google" id="ProtNLM"/>
    </source>
</evidence>
<feature type="chain" id="PRO_5011554413" description="Lipoprotein" evidence="1">
    <location>
        <begin position="22"/>
        <end position="209"/>
    </location>
</feature>
<name>A0A1H9R3Y9_9RHOB</name>
<sequence length="209" mass="23151">MTPLRRLALALLLPLIAAGCAETVMDPDVEVARRAYSHDGPPALTLYTMTNTRSGSGDHSALLINADQRVLFDPFGTFHLPQVPEQRDVLYGFTPNVHKVYIDFHARETYDVREQRVEVSPAVARQALRLAQSNGAVGPARCTISIANILRQLPGFEDAPATFFPNRLAAYFAGRPDVQERRIGDDDADDNHGVLIRAAQNEIREEIAY</sequence>
<dbReference type="EMBL" id="FOGU01000002">
    <property type="protein sequence ID" value="SER67561.1"/>
    <property type="molecule type" value="Genomic_DNA"/>
</dbReference>
<reference evidence="2 3" key="1">
    <citation type="submission" date="2016-10" db="EMBL/GenBank/DDBJ databases">
        <authorList>
            <person name="de Groot N.N."/>
        </authorList>
    </citation>
    <scope>NUCLEOTIDE SEQUENCE [LARGE SCALE GENOMIC DNA]</scope>
    <source>
        <strain evidence="2 3">DSM 23042</strain>
    </source>
</reference>